<dbReference type="Proteomes" id="UP000824044">
    <property type="component" value="Unassembled WGS sequence"/>
</dbReference>
<organism evidence="1 2">
    <name type="scientific">Candidatus Gallimonas intestinigallinarum</name>
    <dbReference type="NCBI Taxonomy" id="2838604"/>
    <lineage>
        <taxon>Bacteria</taxon>
        <taxon>Bacillati</taxon>
        <taxon>Bacillota</taxon>
        <taxon>Clostridia</taxon>
        <taxon>Candidatus Gallimonas</taxon>
    </lineage>
</organism>
<proteinExistence type="predicted"/>
<dbReference type="EMBL" id="DXBS01000133">
    <property type="protein sequence ID" value="HIZ25229.1"/>
    <property type="molecule type" value="Genomic_DNA"/>
</dbReference>
<protein>
    <submittedName>
        <fullName evidence="1">DUF1015 domain-containing protein</fullName>
    </submittedName>
</protein>
<comment type="caution">
    <text evidence="1">The sequence shown here is derived from an EMBL/GenBank/DDBJ whole genome shotgun (WGS) entry which is preliminary data.</text>
</comment>
<dbReference type="Pfam" id="PF06245">
    <property type="entry name" value="DUF1015"/>
    <property type="match status" value="1"/>
</dbReference>
<reference evidence="1" key="1">
    <citation type="journal article" date="2021" name="PeerJ">
        <title>Extensive microbial diversity within the chicken gut microbiome revealed by metagenomics and culture.</title>
        <authorList>
            <person name="Gilroy R."/>
            <person name="Ravi A."/>
            <person name="Getino M."/>
            <person name="Pursley I."/>
            <person name="Horton D.L."/>
            <person name="Alikhan N.F."/>
            <person name="Baker D."/>
            <person name="Gharbi K."/>
            <person name="Hall N."/>
            <person name="Watson M."/>
            <person name="Adriaenssens E.M."/>
            <person name="Foster-Nyarko E."/>
            <person name="Jarju S."/>
            <person name="Secka A."/>
            <person name="Antonio M."/>
            <person name="Oren A."/>
            <person name="Chaudhuri R.R."/>
            <person name="La Ragione R."/>
            <person name="Hildebrand F."/>
            <person name="Pallen M.J."/>
        </authorList>
    </citation>
    <scope>NUCLEOTIDE SEQUENCE</scope>
    <source>
        <strain evidence="1">CHK33-5263</strain>
    </source>
</reference>
<sequence>MKSCLRIPRVLIPREGFETWAVIARDQFTSDREYWKRVERCVGDAPSTLNFILPEIDLGEDDAARIEAERAAMYAALENDTLSKLTRGLVFTERTTRTGVRRGILVCIDLEQFSLEAGVSAPIRASEQVIPSRLTVRVAERRATPLEFPHTILFYRDKKDRAVKDLLREELEQLYDFDLMEGGGHLTGWFVPDYIAADVVNYLYTKGDPMFAVADGNHAVAAAKQYWEELKPTLRQEELANHPARFTLVEMVNICDPAVVFHPIHRLVKDVETEAFCDFVMRSVKCKREGNVITGLPAGIAGVRIADELCEKFVRAGGGRIDYVHGTKRLQSCAAEEDCAGILLTAMDKEDFFPALKGGALLPKKAFSLGMSKEKRYYLEGREISYD</sequence>
<dbReference type="InterPro" id="IPR008323">
    <property type="entry name" value="UCP033563"/>
</dbReference>
<dbReference type="PANTHER" id="PTHR36454">
    <property type="entry name" value="LMO2823 PROTEIN"/>
    <property type="match status" value="1"/>
</dbReference>
<dbReference type="PANTHER" id="PTHR36454:SF1">
    <property type="entry name" value="DUF1015 DOMAIN-CONTAINING PROTEIN"/>
    <property type="match status" value="1"/>
</dbReference>
<accession>A0A9D2IW20</accession>
<evidence type="ECO:0000313" key="1">
    <source>
        <dbReference type="EMBL" id="HIZ25229.1"/>
    </source>
</evidence>
<reference evidence="1" key="2">
    <citation type="submission" date="2021-04" db="EMBL/GenBank/DDBJ databases">
        <authorList>
            <person name="Gilroy R."/>
        </authorList>
    </citation>
    <scope>NUCLEOTIDE SEQUENCE</scope>
    <source>
        <strain evidence="1">CHK33-5263</strain>
    </source>
</reference>
<evidence type="ECO:0000313" key="2">
    <source>
        <dbReference type="Proteomes" id="UP000824044"/>
    </source>
</evidence>
<name>A0A9D2IW20_9FIRM</name>
<dbReference type="AlphaFoldDB" id="A0A9D2IW20"/>
<gene>
    <name evidence="1" type="ORF">H9812_07190</name>
</gene>